<evidence type="ECO:0000256" key="2">
    <source>
        <dbReference type="SAM" id="SignalP"/>
    </source>
</evidence>
<organism evidence="3 4">
    <name type="scientific">Nicotiana attenuata</name>
    <name type="common">Coyote tobacco</name>
    <dbReference type="NCBI Taxonomy" id="49451"/>
    <lineage>
        <taxon>Eukaryota</taxon>
        <taxon>Viridiplantae</taxon>
        <taxon>Streptophyta</taxon>
        <taxon>Embryophyta</taxon>
        <taxon>Tracheophyta</taxon>
        <taxon>Spermatophyta</taxon>
        <taxon>Magnoliopsida</taxon>
        <taxon>eudicotyledons</taxon>
        <taxon>Gunneridae</taxon>
        <taxon>Pentapetalae</taxon>
        <taxon>asterids</taxon>
        <taxon>lamiids</taxon>
        <taxon>Solanales</taxon>
        <taxon>Solanaceae</taxon>
        <taxon>Nicotianoideae</taxon>
        <taxon>Nicotianeae</taxon>
        <taxon>Nicotiana</taxon>
    </lineage>
</organism>
<keyword evidence="4" id="KW-1185">Reference proteome</keyword>
<evidence type="ECO:0000313" key="3">
    <source>
        <dbReference type="EMBL" id="OIT23890.1"/>
    </source>
</evidence>
<comment type="caution">
    <text evidence="3">The sequence shown here is derived from an EMBL/GenBank/DDBJ whole genome shotgun (WGS) entry which is preliminary data.</text>
</comment>
<proteinExistence type="predicted"/>
<keyword evidence="2" id="KW-0732">Signal</keyword>
<sequence>MTWVFSKKQLSLAFLCLIILLGLLHFKVPYCCGAENGNNGKFYRFKGDSSSSIKRGVKSHKRGFFSRGNNIPNMDEIFGDDKRKVRTGPNPLHNR</sequence>
<dbReference type="PANTHER" id="PTHR34545">
    <property type="entry name" value="CLAVATA3/ESR (CLE)-RELATED PROTEIN 22"/>
    <property type="match status" value="1"/>
</dbReference>
<dbReference type="Gramene" id="OIT23890">
    <property type="protein sequence ID" value="OIT23890"/>
    <property type="gene ID" value="A4A49_33596"/>
</dbReference>
<feature type="signal peptide" evidence="2">
    <location>
        <begin position="1"/>
        <end position="33"/>
    </location>
</feature>
<protein>
    <submittedName>
        <fullName evidence="3">Uncharacterized protein</fullName>
    </submittedName>
</protein>
<dbReference type="EMBL" id="MJEQ01003246">
    <property type="protein sequence ID" value="OIT23890.1"/>
    <property type="molecule type" value="Genomic_DNA"/>
</dbReference>
<gene>
    <name evidence="3" type="ORF">A4A49_33596</name>
</gene>
<dbReference type="PANTHER" id="PTHR34545:SF8">
    <property type="entry name" value="CLAVATA3_ESR (CLE)-RELATED PROTEIN 21"/>
    <property type="match status" value="1"/>
</dbReference>
<evidence type="ECO:0000256" key="1">
    <source>
        <dbReference type="SAM" id="MobiDB-lite"/>
    </source>
</evidence>
<dbReference type="GO" id="GO:0048731">
    <property type="term" value="P:system development"/>
    <property type="evidence" value="ECO:0007669"/>
    <property type="project" value="InterPro"/>
</dbReference>
<feature type="region of interest" description="Disordered" evidence="1">
    <location>
        <begin position="75"/>
        <end position="95"/>
    </location>
</feature>
<name>A0A1J6K1I4_NICAT</name>
<dbReference type="InterPro" id="IPR033249">
    <property type="entry name" value="CLE_plant"/>
</dbReference>
<accession>A0A1J6K1I4</accession>
<dbReference type="Proteomes" id="UP000187609">
    <property type="component" value="Unassembled WGS sequence"/>
</dbReference>
<evidence type="ECO:0000313" key="4">
    <source>
        <dbReference type="Proteomes" id="UP000187609"/>
    </source>
</evidence>
<reference evidence="3" key="1">
    <citation type="submission" date="2016-11" db="EMBL/GenBank/DDBJ databases">
        <title>The genome of Nicotiana attenuata.</title>
        <authorList>
            <person name="Xu S."/>
            <person name="Brockmoeller T."/>
            <person name="Gaquerel E."/>
            <person name="Navarro A."/>
            <person name="Kuhl H."/>
            <person name="Gase K."/>
            <person name="Ling Z."/>
            <person name="Zhou W."/>
            <person name="Kreitzer C."/>
            <person name="Stanke M."/>
            <person name="Tang H."/>
            <person name="Lyons E."/>
            <person name="Pandey P."/>
            <person name="Pandey S.P."/>
            <person name="Timmermann B."/>
            <person name="Baldwin I.T."/>
        </authorList>
    </citation>
    <scope>NUCLEOTIDE SEQUENCE [LARGE SCALE GENOMIC DNA]</scope>
    <source>
        <strain evidence="3">UT</strain>
    </source>
</reference>
<feature type="chain" id="PRO_5012746643" evidence="2">
    <location>
        <begin position="34"/>
        <end position="95"/>
    </location>
</feature>
<dbReference type="AlphaFoldDB" id="A0A1J6K1I4"/>